<dbReference type="PROSITE" id="PS50987">
    <property type="entry name" value="HTH_ARSR_2"/>
    <property type="match status" value="1"/>
</dbReference>
<dbReference type="InterPro" id="IPR045981">
    <property type="entry name" value="DUF5937"/>
</dbReference>
<dbReference type="NCBIfam" id="NF033788">
    <property type="entry name" value="HTH_metalloreg"/>
    <property type="match status" value="1"/>
</dbReference>
<name>A0A942Z837_9FIRM</name>
<dbReference type="Pfam" id="PF19361">
    <property type="entry name" value="DUF5937"/>
    <property type="match status" value="1"/>
</dbReference>
<sequence length="344" mass="40889">MKIYRQSYNGWKIEFLYSPYFEMICSLHVLVNPDHHIKKLEWAKEQRKAINEKLLRDIDDFGNRYFEWSSALDFQILSESVNSLSIIEALEYIQNIDLDVFMDVLNNKYFVPGDKIKNHSGKLRCKENNEYDIEQWQKIREKFISILKEYYYLHFQDELKKIEPFLVRSLKRHKVYSEKMEFLEFIKTLHNRIEIDDEAFHFHKYYRFDLNFKEITKILINISSFIDPHLLLGIMPGGLLNLTIRACGNEDYTETIPQDLKKGLRALGDDSRLKILRAIYRNPKSTQKLSNQLGLTEACISKHLKVLNEAGIVYSMRQGHFKLYGIDTMAIDILPMNIYQYLDS</sequence>
<dbReference type="CDD" id="cd00090">
    <property type="entry name" value="HTH_ARSR"/>
    <property type="match status" value="1"/>
</dbReference>
<proteinExistence type="predicted"/>
<dbReference type="SMART" id="SM00418">
    <property type="entry name" value="HTH_ARSR"/>
    <property type="match status" value="1"/>
</dbReference>
<evidence type="ECO:0000313" key="5">
    <source>
        <dbReference type="EMBL" id="MBS4539377.1"/>
    </source>
</evidence>
<dbReference type="Proteomes" id="UP000724672">
    <property type="component" value="Unassembled WGS sequence"/>
</dbReference>
<keyword evidence="6" id="KW-1185">Reference proteome</keyword>
<keyword evidence="1" id="KW-0805">Transcription regulation</keyword>
<dbReference type="InterPro" id="IPR036388">
    <property type="entry name" value="WH-like_DNA-bd_sf"/>
</dbReference>
<dbReference type="SUPFAM" id="SSF46785">
    <property type="entry name" value="Winged helix' DNA-binding domain"/>
    <property type="match status" value="1"/>
</dbReference>
<evidence type="ECO:0000259" key="4">
    <source>
        <dbReference type="PROSITE" id="PS50987"/>
    </source>
</evidence>
<evidence type="ECO:0000256" key="2">
    <source>
        <dbReference type="ARBA" id="ARBA00023125"/>
    </source>
</evidence>
<dbReference type="PRINTS" id="PR00778">
    <property type="entry name" value="HTHARSR"/>
</dbReference>
<dbReference type="PANTHER" id="PTHR33154">
    <property type="entry name" value="TRANSCRIPTIONAL REGULATOR, ARSR FAMILY"/>
    <property type="match status" value="1"/>
</dbReference>
<dbReference type="AlphaFoldDB" id="A0A942Z837"/>
<dbReference type="EMBL" id="WSFT01000048">
    <property type="protein sequence ID" value="MBS4539377.1"/>
    <property type="molecule type" value="Genomic_DNA"/>
</dbReference>
<evidence type="ECO:0000256" key="3">
    <source>
        <dbReference type="ARBA" id="ARBA00023163"/>
    </source>
</evidence>
<accession>A0A942Z837</accession>
<dbReference type="GO" id="GO:0003700">
    <property type="term" value="F:DNA-binding transcription factor activity"/>
    <property type="evidence" value="ECO:0007669"/>
    <property type="project" value="InterPro"/>
</dbReference>
<dbReference type="InterPro" id="IPR001845">
    <property type="entry name" value="HTH_ArsR_DNA-bd_dom"/>
</dbReference>
<dbReference type="GO" id="GO:0003677">
    <property type="term" value="F:DNA binding"/>
    <property type="evidence" value="ECO:0007669"/>
    <property type="project" value="UniProtKB-KW"/>
</dbReference>
<dbReference type="RefSeq" id="WP_203367301.1">
    <property type="nucleotide sequence ID" value="NZ_WSFT01000048.1"/>
</dbReference>
<protein>
    <submittedName>
        <fullName evidence="5">Winged helix-turn-helix transcriptional regulator</fullName>
    </submittedName>
</protein>
<organism evidence="5 6">
    <name type="scientific">Anaeromonas frigoriresistens</name>
    <dbReference type="NCBI Taxonomy" id="2683708"/>
    <lineage>
        <taxon>Bacteria</taxon>
        <taxon>Bacillati</taxon>
        <taxon>Bacillota</taxon>
        <taxon>Tissierellia</taxon>
        <taxon>Tissierellales</taxon>
        <taxon>Thermohalobacteraceae</taxon>
        <taxon>Anaeromonas</taxon>
    </lineage>
</organism>
<feature type="domain" description="HTH arsR-type" evidence="4">
    <location>
        <begin position="252"/>
        <end position="344"/>
    </location>
</feature>
<reference evidence="5" key="1">
    <citation type="submission" date="2019-12" db="EMBL/GenBank/DDBJ databases">
        <title>Clostridiaceae gen. nov. sp. nov., isolated from sediment in Xinjiang, China.</title>
        <authorList>
            <person name="Zhang R."/>
        </authorList>
    </citation>
    <scope>NUCLEOTIDE SEQUENCE</scope>
    <source>
        <strain evidence="5">D2Q-11</strain>
    </source>
</reference>
<comment type="caution">
    <text evidence="5">The sequence shown here is derived from an EMBL/GenBank/DDBJ whole genome shotgun (WGS) entry which is preliminary data.</text>
</comment>
<dbReference type="InterPro" id="IPR051081">
    <property type="entry name" value="HTH_MetalResp_TranReg"/>
</dbReference>
<dbReference type="Pfam" id="PF01022">
    <property type="entry name" value="HTH_5"/>
    <property type="match status" value="1"/>
</dbReference>
<keyword evidence="3" id="KW-0804">Transcription</keyword>
<dbReference type="PANTHER" id="PTHR33154:SF33">
    <property type="entry name" value="TRANSCRIPTIONAL REPRESSOR SDPR"/>
    <property type="match status" value="1"/>
</dbReference>
<dbReference type="Gene3D" id="1.10.10.10">
    <property type="entry name" value="Winged helix-like DNA-binding domain superfamily/Winged helix DNA-binding domain"/>
    <property type="match status" value="1"/>
</dbReference>
<evidence type="ECO:0000256" key="1">
    <source>
        <dbReference type="ARBA" id="ARBA00023015"/>
    </source>
</evidence>
<dbReference type="InterPro" id="IPR011991">
    <property type="entry name" value="ArsR-like_HTH"/>
</dbReference>
<evidence type="ECO:0000313" key="6">
    <source>
        <dbReference type="Proteomes" id="UP000724672"/>
    </source>
</evidence>
<dbReference type="InterPro" id="IPR036390">
    <property type="entry name" value="WH_DNA-bd_sf"/>
</dbReference>
<gene>
    <name evidence="5" type="ORF">GOQ27_12950</name>
</gene>
<keyword evidence="2" id="KW-0238">DNA-binding</keyword>